<keyword evidence="2" id="KW-1185">Reference proteome</keyword>
<dbReference type="EMBL" id="JBHSGN010000150">
    <property type="protein sequence ID" value="MFC4676662.1"/>
    <property type="molecule type" value="Genomic_DNA"/>
</dbReference>
<gene>
    <name evidence="1" type="ORF">ACFO6W_23555</name>
</gene>
<sequence length="191" mass="20947">MNNPLKYIDPRGDTVRVYTETEDWGHSWMSVGEGDDMVVYSFGPGATKKGQSDKGRIEGIADGFLTVMGGDEAKDYNSRKAKVQGGVQTVVISDISDADVIDVVNKFIENNTTLESKSEYGDKTTYKTNSMYKAPTNNCTTFVSDMLNSAGSEILSTSKSITNRSVGEVNTIKVKQTFVLPSTLQSWLKKK</sequence>
<reference evidence="2" key="1">
    <citation type="journal article" date="2019" name="Int. J. Syst. Evol. Microbiol.">
        <title>The Global Catalogue of Microorganisms (GCM) 10K type strain sequencing project: providing services to taxonomists for standard genome sequencing and annotation.</title>
        <authorList>
            <consortium name="The Broad Institute Genomics Platform"/>
            <consortium name="The Broad Institute Genome Sequencing Center for Infectious Disease"/>
            <person name="Wu L."/>
            <person name="Ma J."/>
        </authorList>
    </citation>
    <scope>NUCLEOTIDE SEQUENCE [LARGE SCALE GENOMIC DNA]</scope>
    <source>
        <strain evidence="2">CCUG 66188</strain>
    </source>
</reference>
<evidence type="ECO:0008006" key="3">
    <source>
        <dbReference type="Google" id="ProtNLM"/>
    </source>
</evidence>
<evidence type="ECO:0000313" key="1">
    <source>
        <dbReference type="EMBL" id="MFC4676662.1"/>
    </source>
</evidence>
<dbReference type="RefSeq" id="WP_380001116.1">
    <property type="nucleotide sequence ID" value="NZ_JBHSGN010000150.1"/>
</dbReference>
<organism evidence="1 2">
    <name type="scientific">Dysgonomonas termitidis</name>
    <dbReference type="NCBI Taxonomy" id="1516126"/>
    <lineage>
        <taxon>Bacteria</taxon>
        <taxon>Pseudomonadati</taxon>
        <taxon>Bacteroidota</taxon>
        <taxon>Bacteroidia</taxon>
        <taxon>Bacteroidales</taxon>
        <taxon>Dysgonomonadaceae</taxon>
        <taxon>Dysgonomonas</taxon>
    </lineage>
</organism>
<accession>A0ABV9L2B8</accession>
<evidence type="ECO:0000313" key="2">
    <source>
        <dbReference type="Proteomes" id="UP001596023"/>
    </source>
</evidence>
<name>A0ABV9L2B8_9BACT</name>
<comment type="caution">
    <text evidence="1">The sequence shown here is derived from an EMBL/GenBank/DDBJ whole genome shotgun (WGS) entry which is preliminary data.</text>
</comment>
<protein>
    <recommendedName>
        <fullName evidence="3">DUF4105 domain-containing protein</fullName>
    </recommendedName>
</protein>
<dbReference type="Proteomes" id="UP001596023">
    <property type="component" value="Unassembled WGS sequence"/>
</dbReference>
<proteinExistence type="predicted"/>